<protein>
    <submittedName>
        <fullName evidence="1">Uncharacterized protein</fullName>
    </submittedName>
</protein>
<accession>A0A5M3WM91</accession>
<organism evidence="1 2">
    <name type="scientific">Acrocarpospora macrocephala</name>
    <dbReference type="NCBI Taxonomy" id="150177"/>
    <lineage>
        <taxon>Bacteria</taxon>
        <taxon>Bacillati</taxon>
        <taxon>Actinomycetota</taxon>
        <taxon>Actinomycetes</taxon>
        <taxon>Streptosporangiales</taxon>
        <taxon>Streptosporangiaceae</taxon>
        <taxon>Acrocarpospora</taxon>
    </lineage>
</organism>
<evidence type="ECO:0000313" key="1">
    <source>
        <dbReference type="EMBL" id="GES07438.1"/>
    </source>
</evidence>
<dbReference type="RefSeq" id="WP_155353145.1">
    <property type="nucleotide sequence ID" value="NZ_BAAAHL010000012.1"/>
</dbReference>
<evidence type="ECO:0000313" key="2">
    <source>
        <dbReference type="Proteomes" id="UP000331127"/>
    </source>
</evidence>
<reference evidence="1 2" key="1">
    <citation type="submission" date="2019-10" db="EMBL/GenBank/DDBJ databases">
        <title>Whole genome shotgun sequence of Acrocarpospora macrocephala NBRC 16266.</title>
        <authorList>
            <person name="Ichikawa N."/>
            <person name="Kimura A."/>
            <person name="Kitahashi Y."/>
            <person name="Komaki H."/>
            <person name="Oguchi A."/>
        </authorList>
    </citation>
    <scope>NUCLEOTIDE SEQUENCE [LARGE SCALE GENOMIC DNA]</scope>
    <source>
        <strain evidence="1 2">NBRC 16266</strain>
    </source>
</reference>
<proteinExistence type="predicted"/>
<dbReference type="Proteomes" id="UP000331127">
    <property type="component" value="Unassembled WGS sequence"/>
</dbReference>
<sequence>MNEQDTGKMHIHPEASDLIDEIQDLHWKPPASTLTDPVLAEVFAQYGHGRRLLHDLDVMAAMGSAYHGRLDEARQLIAKMTPEQRQKIDEATAVIGMLVAEFETERS</sequence>
<dbReference type="EMBL" id="BLAE01000006">
    <property type="protein sequence ID" value="GES07438.1"/>
    <property type="molecule type" value="Genomic_DNA"/>
</dbReference>
<comment type="caution">
    <text evidence="1">The sequence shown here is derived from an EMBL/GenBank/DDBJ whole genome shotgun (WGS) entry which is preliminary data.</text>
</comment>
<keyword evidence="2" id="KW-1185">Reference proteome</keyword>
<gene>
    <name evidence="1" type="ORF">Amac_010330</name>
</gene>
<dbReference type="AlphaFoldDB" id="A0A5M3WM91"/>
<name>A0A5M3WM91_9ACTN</name>